<evidence type="ECO:0000259" key="2">
    <source>
        <dbReference type="Pfam" id="PF07059"/>
    </source>
</evidence>
<keyword evidence="4" id="KW-1185">Reference proteome</keyword>
<dbReference type="Proteomes" id="UP000631114">
    <property type="component" value="Unassembled WGS sequence"/>
</dbReference>
<feature type="domain" description="Protein ENHANCED DISEASE RESISTANCE 2 C-terminal" evidence="2">
    <location>
        <begin position="106"/>
        <end position="278"/>
    </location>
</feature>
<proteinExistence type="predicted"/>
<dbReference type="Pfam" id="PF07059">
    <property type="entry name" value="EDR2_C"/>
    <property type="match status" value="1"/>
</dbReference>
<dbReference type="EMBL" id="JADFTS010000005">
    <property type="protein sequence ID" value="KAF9607376.1"/>
    <property type="molecule type" value="Genomic_DNA"/>
</dbReference>
<evidence type="ECO:0000256" key="1">
    <source>
        <dbReference type="SAM" id="MobiDB-lite"/>
    </source>
</evidence>
<dbReference type="Gene3D" id="3.20.20.80">
    <property type="entry name" value="Glycosidases"/>
    <property type="match status" value="1"/>
</dbReference>
<dbReference type="PANTHER" id="PTHR31558">
    <property type="entry name" value="CW14 PROTEIN"/>
    <property type="match status" value="1"/>
</dbReference>
<dbReference type="PANTHER" id="PTHR31558:SF3">
    <property type="entry name" value="CW14 PROTEIN"/>
    <property type="match status" value="1"/>
</dbReference>
<reference evidence="3 4" key="1">
    <citation type="submission" date="2020-10" db="EMBL/GenBank/DDBJ databases">
        <title>The Coptis chinensis genome and diversification of protoberbering-type alkaloids.</title>
        <authorList>
            <person name="Wang B."/>
            <person name="Shu S."/>
            <person name="Song C."/>
            <person name="Liu Y."/>
        </authorList>
    </citation>
    <scope>NUCLEOTIDE SEQUENCE [LARGE SCALE GENOMIC DNA]</scope>
    <source>
        <strain evidence="3">HL-2020</strain>
        <tissue evidence="3">Leaf</tissue>
    </source>
</reference>
<name>A0A835M1K7_9MAGN</name>
<accession>A0A835M1K7</accession>
<comment type="caution">
    <text evidence="3">The sequence shown here is derived from an EMBL/GenBank/DDBJ whole genome shotgun (WGS) entry which is preliminary data.</text>
</comment>
<evidence type="ECO:0000313" key="3">
    <source>
        <dbReference type="EMBL" id="KAF9607376.1"/>
    </source>
</evidence>
<evidence type="ECO:0000313" key="4">
    <source>
        <dbReference type="Proteomes" id="UP000631114"/>
    </source>
</evidence>
<gene>
    <name evidence="3" type="ORF">IFM89_034142</name>
</gene>
<sequence length="405" mass="45832">MGTCVSSHKKCCTACFRVSEESNKSTRSIKWFSSKKSIDRIKSGNLDHIQGGNEEKWFDSTARFDSDSEEEFHSVRNVSSRTLLQRPLAGSQFPFSPIEKKVFGSWSHIEPGSFRVRAKNYLRDKKKALSSNYAAYHPFGVDVFLSQRKVDHIARFVQLPLVKLQGEFPPILVVNVQIPLYSPTIFQSENDGEGMSVVLYFKLSENYSKEIASHFLENFRRVINNEVENLKGFAIDAIIPIRERLKILGRVANVDDLQLNAAERKLMHAYNEKPILSRPQHEFYLHSRDVRPRCPSGGVAARAHKRSPHHQPEAAPVDRSNLLCCGLLPHQQEQVSCGFHNKKNLDWVNVMCFENHGMSWDTSATGTHAWLRIRTALVETAASFPAIGSLKANNRDKNLTVLTGG</sequence>
<dbReference type="OrthoDB" id="9970435at2759"/>
<organism evidence="3 4">
    <name type="scientific">Coptis chinensis</name>
    <dbReference type="NCBI Taxonomy" id="261450"/>
    <lineage>
        <taxon>Eukaryota</taxon>
        <taxon>Viridiplantae</taxon>
        <taxon>Streptophyta</taxon>
        <taxon>Embryophyta</taxon>
        <taxon>Tracheophyta</taxon>
        <taxon>Spermatophyta</taxon>
        <taxon>Magnoliopsida</taxon>
        <taxon>Ranunculales</taxon>
        <taxon>Ranunculaceae</taxon>
        <taxon>Coptidoideae</taxon>
        <taxon>Coptis</taxon>
    </lineage>
</organism>
<feature type="region of interest" description="Disordered" evidence="1">
    <location>
        <begin position="296"/>
        <end position="315"/>
    </location>
</feature>
<dbReference type="AlphaFoldDB" id="A0A835M1K7"/>
<dbReference type="InterPro" id="IPR009769">
    <property type="entry name" value="EDR2_C"/>
</dbReference>
<protein>
    <recommendedName>
        <fullName evidence="2">Protein ENHANCED DISEASE RESISTANCE 2 C-terminal domain-containing protein</fullName>
    </recommendedName>
</protein>